<dbReference type="SUPFAM" id="SSF54593">
    <property type="entry name" value="Glyoxalase/Bleomycin resistance protein/Dihydroxybiphenyl dioxygenase"/>
    <property type="match status" value="2"/>
</dbReference>
<evidence type="ECO:0000259" key="1">
    <source>
        <dbReference type="PROSITE" id="PS51819"/>
    </source>
</evidence>
<dbReference type="InterPro" id="IPR029068">
    <property type="entry name" value="Glyas_Bleomycin-R_OHBP_Dase"/>
</dbReference>
<accession>A0A975QM44</accession>
<dbReference type="InterPro" id="IPR037523">
    <property type="entry name" value="VOC_core"/>
</dbReference>
<dbReference type="InterPro" id="IPR004360">
    <property type="entry name" value="Glyas_Fos-R_dOase_dom"/>
</dbReference>
<evidence type="ECO:0000313" key="2">
    <source>
        <dbReference type="EMBL" id="QVJ02930.1"/>
    </source>
</evidence>
<dbReference type="Proteomes" id="UP000682416">
    <property type="component" value="Chromosome"/>
</dbReference>
<dbReference type="EMBL" id="CP074402">
    <property type="protein sequence ID" value="QVJ02930.1"/>
    <property type="molecule type" value="Genomic_DNA"/>
</dbReference>
<keyword evidence="3" id="KW-1185">Reference proteome</keyword>
<dbReference type="PANTHER" id="PTHR36503">
    <property type="entry name" value="BLR2520 PROTEIN"/>
    <property type="match status" value="1"/>
</dbReference>
<gene>
    <name evidence="2" type="ORF">KGD82_12540</name>
</gene>
<organism evidence="2 3">
    <name type="scientific">Nocardiopsis eucommiae</name>
    <dbReference type="NCBI Taxonomy" id="2831970"/>
    <lineage>
        <taxon>Bacteria</taxon>
        <taxon>Bacillati</taxon>
        <taxon>Actinomycetota</taxon>
        <taxon>Actinomycetes</taxon>
        <taxon>Streptosporangiales</taxon>
        <taxon>Nocardiopsidaceae</taxon>
        <taxon>Nocardiopsis</taxon>
    </lineage>
</organism>
<reference evidence="2" key="1">
    <citation type="submission" date="2021-05" db="EMBL/GenBank/DDBJ databases">
        <authorList>
            <person name="Kaiqin L."/>
            <person name="Jian G."/>
        </authorList>
    </citation>
    <scope>NUCLEOTIDE SEQUENCE</scope>
    <source>
        <strain evidence="2">HDS5</strain>
    </source>
</reference>
<feature type="domain" description="VOC" evidence="1">
    <location>
        <begin position="93"/>
        <end position="215"/>
    </location>
</feature>
<feature type="domain" description="VOC" evidence="1">
    <location>
        <begin position="1"/>
        <end position="79"/>
    </location>
</feature>
<sequence length="215" mass="22683">MDLNGTGRLSFEATGSNTTGFRGCVLSVIVERPAEVQTLVETATAHGAEVVKPPRKELFGEYTAVFRAPDGTLWKLAAATKKNRGAVPEPPEPVETAVYLGVTSPKASRGFYEALGMETRHDYGDKFVDFTTATGTSRLGLLRRAALAKDVGVDEHGTGPTGVVLTHTAASCADLDALLSRAETAGAAVTVPEPNTRTGGFTDPDGHRWRITAVV</sequence>
<dbReference type="KEGG" id="nec:KGD82_12540"/>
<dbReference type="Pfam" id="PF00903">
    <property type="entry name" value="Glyoxalase"/>
    <property type="match status" value="2"/>
</dbReference>
<name>A0A975QM44_9ACTN</name>
<dbReference type="PROSITE" id="PS51819">
    <property type="entry name" value="VOC"/>
    <property type="match status" value="2"/>
</dbReference>
<proteinExistence type="predicted"/>
<dbReference type="PANTHER" id="PTHR36503:SF1">
    <property type="entry name" value="BLR2520 PROTEIN"/>
    <property type="match status" value="1"/>
</dbReference>
<dbReference type="Gene3D" id="3.10.180.10">
    <property type="entry name" value="2,3-Dihydroxybiphenyl 1,2-Dioxygenase, domain 1"/>
    <property type="match status" value="2"/>
</dbReference>
<protein>
    <recommendedName>
        <fullName evidence="1">VOC domain-containing protein</fullName>
    </recommendedName>
</protein>
<evidence type="ECO:0000313" key="3">
    <source>
        <dbReference type="Proteomes" id="UP000682416"/>
    </source>
</evidence>
<dbReference type="AlphaFoldDB" id="A0A975QM44"/>